<dbReference type="GO" id="GO:0006508">
    <property type="term" value="P:proteolysis"/>
    <property type="evidence" value="ECO:0007669"/>
    <property type="project" value="InterPro"/>
</dbReference>
<name>A0A7S0PNY2_9CHLO</name>
<dbReference type="InterPro" id="IPR001096">
    <property type="entry name" value="Peptidase_C13"/>
</dbReference>
<evidence type="ECO:0000256" key="2">
    <source>
        <dbReference type="ARBA" id="ARBA00009941"/>
    </source>
</evidence>
<sequence length="416" mass="46819">MDMYPSLRVVTSWKRCCASTMISWKRCESVRIRLVRATGSQRHSPTRRAVTASHTRAMRRGRAFVVWFALAWRQAHAFAWSAPLERSGRARDAPPLTSVEENTNTWAVIIDASRFWFNYRHSANALSMYRTVKRLGIPDSRVVLMLADDAACDARNPQHGRMYNDVNRGVELYGDDIEVDYRGTEVTPETVIRVLTNKHARGTPRSKKLLTDGASNILVYITGHGGDGFIKFQDQLELRTQELADAFAQMYAKNRYNEVFFIAETCQASTLAKAFASPRILALSSSGLGENSFSHHSDPDIGVYVIDRFTYNTLEFFEQLNVENTTTVDAYVKTLTQAKLLSTAVLDTKTFKHRAVNTVKLTEFFGGVSKTKVLSGVLDWFVGAESTSERTKPPTLSPKTPSLKYESVDIKTLGFR</sequence>
<evidence type="ECO:0008006" key="6">
    <source>
        <dbReference type="Google" id="ProtNLM"/>
    </source>
</evidence>
<dbReference type="GO" id="GO:0006506">
    <property type="term" value="P:GPI anchor biosynthetic process"/>
    <property type="evidence" value="ECO:0007669"/>
    <property type="project" value="UniProtKB-UniPathway"/>
</dbReference>
<dbReference type="PANTHER" id="PTHR48067:SF1">
    <property type="entry name" value="GPI-ANCHOR TRANSAMIDASE"/>
    <property type="match status" value="1"/>
</dbReference>
<comment type="pathway">
    <text evidence="1">Glycolipid biosynthesis; glycosylphosphatidylinositol-anchor biosynthesis.</text>
</comment>
<keyword evidence="4" id="KW-0732">Signal</keyword>
<dbReference type="InterPro" id="IPR028361">
    <property type="entry name" value="GPI_transamidase"/>
</dbReference>
<dbReference type="Gene3D" id="3.40.50.1460">
    <property type="match status" value="1"/>
</dbReference>
<evidence type="ECO:0000256" key="1">
    <source>
        <dbReference type="ARBA" id="ARBA00004687"/>
    </source>
</evidence>
<dbReference type="GO" id="GO:0016255">
    <property type="term" value="P:attachment of GPI anchor to protein"/>
    <property type="evidence" value="ECO:0007669"/>
    <property type="project" value="InterPro"/>
</dbReference>
<protein>
    <recommendedName>
        <fullName evidence="6">GPI-anchor transamidase</fullName>
    </recommendedName>
</protein>
<keyword evidence="3" id="KW-0337">GPI-anchor biosynthesis</keyword>
<dbReference type="Pfam" id="PF01650">
    <property type="entry name" value="Peptidase_C13"/>
    <property type="match status" value="1"/>
</dbReference>
<evidence type="ECO:0000256" key="4">
    <source>
        <dbReference type="ARBA" id="ARBA00022729"/>
    </source>
</evidence>
<dbReference type="UniPathway" id="UPA00196"/>
<gene>
    <name evidence="5" type="ORF">OMED0929_LOCUS3516</name>
</gene>
<dbReference type="AlphaFoldDB" id="A0A7S0PNY2"/>
<dbReference type="GO" id="GO:0003923">
    <property type="term" value="F:GPI-anchor transamidase activity"/>
    <property type="evidence" value="ECO:0007669"/>
    <property type="project" value="InterPro"/>
</dbReference>
<dbReference type="FunFam" id="3.40.50.1460:FF:000021">
    <property type="entry name" value="GPI-anchor transamidase"/>
    <property type="match status" value="1"/>
</dbReference>
<evidence type="ECO:0000256" key="3">
    <source>
        <dbReference type="ARBA" id="ARBA00022502"/>
    </source>
</evidence>
<dbReference type="PANTHER" id="PTHR48067">
    <property type="entry name" value="GPI-ANCHOR TRANSAMIDASE"/>
    <property type="match status" value="1"/>
</dbReference>
<evidence type="ECO:0000313" key="5">
    <source>
        <dbReference type="EMBL" id="CAD8581785.1"/>
    </source>
</evidence>
<proteinExistence type="inferred from homology"/>
<comment type="similarity">
    <text evidence="2">Belongs to the peptidase C13 family.</text>
</comment>
<reference evidence="5" key="1">
    <citation type="submission" date="2021-01" db="EMBL/GenBank/DDBJ databases">
        <authorList>
            <person name="Corre E."/>
            <person name="Pelletier E."/>
            <person name="Niang G."/>
            <person name="Scheremetjew M."/>
            <person name="Finn R."/>
            <person name="Kale V."/>
            <person name="Holt S."/>
            <person name="Cochrane G."/>
            <person name="Meng A."/>
            <person name="Brown T."/>
            <person name="Cohen L."/>
        </authorList>
    </citation>
    <scope>NUCLEOTIDE SEQUENCE</scope>
    <source>
        <strain evidence="5">Clade-D-RCC2572</strain>
    </source>
</reference>
<dbReference type="EMBL" id="HBEW01004201">
    <property type="protein sequence ID" value="CAD8581785.1"/>
    <property type="molecule type" value="Transcribed_RNA"/>
</dbReference>
<accession>A0A7S0PNY2</accession>
<organism evidence="5">
    <name type="scientific">Ostreococcus mediterraneus</name>
    <dbReference type="NCBI Taxonomy" id="1486918"/>
    <lineage>
        <taxon>Eukaryota</taxon>
        <taxon>Viridiplantae</taxon>
        <taxon>Chlorophyta</taxon>
        <taxon>Mamiellophyceae</taxon>
        <taxon>Mamiellales</taxon>
        <taxon>Bathycoccaceae</taxon>
        <taxon>Ostreococcus</taxon>
    </lineage>
</organism>
<dbReference type="PRINTS" id="PR00776">
    <property type="entry name" value="HEMOGLOBNASE"/>
</dbReference>
<dbReference type="GO" id="GO:0042765">
    <property type="term" value="C:GPI-anchor transamidase complex"/>
    <property type="evidence" value="ECO:0007669"/>
    <property type="project" value="InterPro"/>
</dbReference>